<organism evidence="2 3">
    <name type="scientific">Pedobacter hiemivivus</name>
    <dbReference type="NCBI Taxonomy" id="2530454"/>
    <lineage>
        <taxon>Bacteria</taxon>
        <taxon>Pseudomonadati</taxon>
        <taxon>Bacteroidota</taxon>
        <taxon>Sphingobacteriia</taxon>
        <taxon>Sphingobacteriales</taxon>
        <taxon>Sphingobacteriaceae</taxon>
        <taxon>Pedobacter</taxon>
    </lineage>
</organism>
<dbReference type="Proteomes" id="UP000291117">
    <property type="component" value="Unassembled WGS sequence"/>
</dbReference>
<gene>
    <name evidence="2" type="ORF">EZ444_18955</name>
</gene>
<evidence type="ECO:0000313" key="2">
    <source>
        <dbReference type="EMBL" id="TCC92482.1"/>
    </source>
</evidence>
<accession>A0A4R0N266</accession>
<keyword evidence="3" id="KW-1185">Reference proteome</keyword>
<reference evidence="2 3" key="1">
    <citation type="submission" date="2019-02" db="EMBL/GenBank/DDBJ databases">
        <title>Pedobacter sp. RP-3-8 sp. nov., isolated from Arctic soil.</title>
        <authorList>
            <person name="Dahal R.H."/>
        </authorList>
    </citation>
    <scope>NUCLEOTIDE SEQUENCE [LARGE SCALE GENOMIC DNA]</scope>
    <source>
        <strain evidence="2 3">RP-3-8</strain>
    </source>
</reference>
<protein>
    <submittedName>
        <fullName evidence="2">DUF4835 family protein</fullName>
    </submittedName>
</protein>
<evidence type="ECO:0000256" key="1">
    <source>
        <dbReference type="SAM" id="SignalP"/>
    </source>
</evidence>
<dbReference type="InterPro" id="IPR032274">
    <property type="entry name" value="DUF4835"/>
</dbReference>
<dbReference type="AlphaFoldDB" id="A0A4R0N266"/>
<evidence type="ECO:0000313" key="3">
    <source>
        <dbReference type="Proteomes" id="UP000291117"/>
    </source>
</evidence>
<dbReference type="Pfam" id="PF16119">
    <property type="entry name" value="DUF4835"/>
    <property type="match status" value="1"/>
</dbReference>
<keyword evidence="1" id="KW-0732">Signal</keyword>
<name>A0A4R0N266_9SPHI</name>
<comment type="caution">
    <text evidence="2">The sequence shown here is derived from an EMBL/GenBank/DDBJ whole genome shotgun (WGS) entry which is preliminary data.</text>
</comment>
<feature type="signal peptide" evidence="1">
    <location>
        <begin position="1"/>
        <end position="21"/>
    </location>
</feature>
<proteinExistence type="predicted"/>
<dbReference type="RefSeq" id="WP_131610718.1">
    <property type="nucleotide sequence ID" value="NZ_SJSM01000014.1"/>
</dbReference>
<sequence length="301" mass="34551">MKKRYSLIFLILLFCNTYSIAQELNARVQILAPTVPNINKRNLEILQNIIREFLNNNKWTNETYTPIERIECNFVITITAWDGGAGYKAEAQIQSSRPVYNTAYNSTLLNISDKDYDFNYNEGQSLDFSDQNFISNLSSLLSFYAYTIIGLDKDSFNKLGGTYFYNKAQNILNVAQVSGNKGWKAFDGLKNRYWLNENLQNKGFEELRQFIYDYHLNGLDLMQEDPIAGAKRIITLLVGLKKMDKQKLGSIFPNMYLATKADELVNILSATNPQDKIQAYNLLSEIDPANINKYEALKTTR</sequence>
<dbReference type="EMBL" id="SJSM01000014">
    <property type="protein sequence ID" value="TCC92482.1"/>
    <property type="molecule type" value="Genomic_DNA"/>
</dbReference>
<feature type="chain" id="PRO_5020702225" evidence="1">
    <location>
        <begin position="22"/>
        <end position="301"/>
    </location>
</feature>
<dbReference type="OrthoDB" id="9773381at2"/>